<dbReference type="PANTHER" id="PTHR42679:SF2">
    <property type="entry name" value="S-METHYL-5'-THIOADENOSINE PHOSPHORYLASE"/>
    <property type="match status" value="1"/>
</dbReference>
<comment type="catalytic activity">
    <reaction evidence="4">
        <text>a purine D-ribonucleoside + phosphate = a purine nucleobase + alpha-D-ribose 1-phosphate</text>
        <dbReference type="Rhea" id="RHEA:19805"/>
        <dbReference type="ChEBI" id="CHEBI:26386"/>
        <dbReference type="ChEBI" id="CHEBI:43474"/>
        <dbReference type="ChEBI" id="CHEBI:57720"/>
        <dbReference type="ChEBI" id="CHEBI:142355"/>
        <dbReference type="EC" id="2.4.2.1"/>
    </reaction>
</comment>
<dbReference type="GO" id="GO:0005634">
    <property type="term" value="C:nucleus"/>
    <property type="evidence" value="ECO:0007669"/>
    <property type="project" value="UniProtKB-SubCell"/>
</dbReference>
<keyword evidence="3 4" id="KW-0660">Purine salvage</keyword>
<dbReference type="GO" id="GO:0005737">
    <property type="term" value="C:cytoplasm"/>
    <property type="evidence" value="ECO:0007669"/>
    <property type="project" value="UniProtKB-SubCell"/>
</dbReference>
<evidence type="ECO:0000256" key="5">
    <source>
        <dbReference type="SAM" id="MobiDB-lite"/>
    </source>
</evidence>
<dbReference type="InterPro" id="IPR035994">
    <property type="entry name" value="Nucleoside_phosphorylase_sf"/>
</dbReference>
<feature type="binding site" evidence="4">
    <location>
        <position position="87"/>
    </location>
    <ligand>
        <name>phosphate</name>
        <dbReference type="ChEBI" id="CHEBI:43474"/>
    </ligand>
</feature>
<dbReference type="HAMAP" id="MF_01963">
    <property type="entry name" value="MTAP"/>
    <property type="match status" value="1"/>
</dbReference>
<feature type="region of interest" description="Disordered" evidence="5">
    <location>
        <begin position="30"/>
        <end position="59"/>
    </location>
</feature>
<keyword evidence="2 4" id="KW-0808">Transferase</keyword>
<proteinExistence type="inferred from homology"/>
<feature type="binding site" evidence="4">
    <location>
        <position position="265"/>
    </location>
    <ligand>
        <name>substrate</name>
    </ligand>
</feature>
<keyword evidence="8" id="KW-1185">Reference proteome</keyword>
<feature type="site" description="Important for substrate specificity" evidence="4">
    <location>
        <position position="247"/>
    </location>
</feature>
<evidence type="ECO:0000313" key="7">
    <source>
        <dbReference type="EMBL" id="KAL3788087.1"/>
    </source>
</evidence>
<comment type="pathway">
    <text evidence="4">Purine metabolism; purine nucleoside salvage.</text>
</comment>
<evidence type="ECO:0000256" key="2">
    <source>
        <dbReference type="ARBA" id="ARBA00022679"/>
    </source>
</evidence>
<feature type="binding site" evidence="4">
    <location>
        <begin position="289"/>
        <end position="291"/>
    </location>
    <ligand>
        <name>substrate</name>
    </ligand>
</feature>
<dbReference type="Proteomes" id="UP001516023">
    <property type="component" value="Unassembled WGS sequence"/>
</dbReference>
<dbReference type="Gene3D" id="3.40.50.1580">
    <property type="entry name" value="Nucleoside phosphorylase domain"/>
    <property type="match status" value="1"/>
</dbReference>
<keyword evidence="4" id="KW-0539">Nucleus</keyword>
<comment type="miscellaneous">
    <text evidence="4">Although this enzyme belongs to the family of MTA phosphorylases based on sequence homology, it lacks several conserved amino acids in the substrate binding pocket that confer specificity towards MTA.</text>
</comment>
<keyword evidence="1 4" id="KW-0328">Glycosyltransferase</keyword>
<feature type="site" description="Important for substrate specificity" evidence="4">
    <location>
        <position position="306"/>
    </location>
</feature>
<dbReference type="AlphaFoldDB" id="A0ABD3PK01"/>
<feature type="compositionally biased region" description="Basic residues" evidence="5">
    <location>
        <begin position="32"/>
        <end position="57"/>
    </location>
</feature>
<dbReference type="EMBL" id="JABMIG020000162">
    <property type="protein sequence ID" value="KAL3788087.1"/>
    <property type="molecule type" value="Genomic_DNA"/>
</dbReference>
<reference evidence="7 8" key="1">
    <citation type="journal article" date="2020" name="G3 (Bethesda)">
        <title>Improved Reference Genome for Cyclotella cryptica CCMP332, a Model for Cell Wall Morphogenesis, Salinity Adaptation, and Lipid Production in Diatoms (Bacillariophyta).</title>
        <authorList>
            <person name="Roberts W.R."/>
            <person name="Downey K.M."/>
            <person name="Ruck E.C."/>
            <person name="Traller J.C."/>
            <person name="Alverson A.J."/>
        </authorList>
    </citation>
    <scope>NUCLEOTIDE SEQUENCE [LARGE SCALE GENOMIC DNA]</scope>
    <source>
        <strain evidence="7 8">CCMP332</strain>
    </source>
</reference>
<dbReference type="InterPro" id="IPR000845">
    <property type="entry name" value="Nucleoside_phosphorylase_d"/>
</dbReference>
<comment type="similarity">
    <text evidence="4">Belongs to the PNP/MTAP phosphorylase family. MTAP subfamily.</text>
</comment>
<feature type="binding site" evidence="4">
    <location>
        <position position="266"/>
    </location>
    <ligand>
        <name>phosphate</name>
        <dbReference type="ChEBI" id="CHEBI:43474"/>
    </ligand>
</feature>
<protein>
    <recommendedName>
        <fullName evidence="4">Purine nucleoside phosphorylase</fullName>
        <shortName evidence="4">PNP</shortName>
        <ecNumber evidence="4">2.4.2.1</ecNumber>
    </recommendedName>
</protein>
<evidence type="ECO:0000256" key="4">
    <source>
        <dbReference type="HAMAP-Rule" id="MF_03155"/>
    </source>
</evidence>
<comment type="subunit">
    <text evidence="4">Homotrimer.</text>
</comment>
<evidence type="ECO:0000256" key="3">
    <source>
        <dbReference type="ARBA" id="ARBA00022726"/>
    </source>
</evidence>
<organism evidence="7 8">
    <name type="scientific">Cyclotella cryptica</name>
    <dbReference type="NCBI Taxonomy" id="29204"/>
    <lineage>
        <taxon>Eukaryota</taxon>
        <taxon>Sar</taxon>
        <taxon>Stramenopiles</taxon>
        <taxon>Ochrophyta</taxon>
        <taxon>Bacillariophyta</taxon>
        <taxon>Coscinodiscophyceae</taxon>
        <taxon>Thalassiosirophycidae</taxon>
        <taxon>Stephanodiscales</taxon>
        <taxon>Stephanodiscaceae</taxon>
        <taxon>Cyclotella</taxon>
    </lineage>
</organism>
<comment type="caution">
    <text evidence="4">Lacks conserved residue(s) required for the propagation of feature annotation.</text>
</comment>
<comment type="subcellular location">
    <subcellularLocation>
        <location evidence="4">Cytoplasm</location>
    </subcellularLocation>
    <subcellularLocation>
        <location evidence="4">Nucleus</location>
    </subcellularLocation>
</comment>
<dbReference type="GO" id="GO:0004731">
    <property type="term" value="F:purine-nucleoside phosphorylase activity"/>
    <property type="evidence" value="ECO:0007669"/>
    <property type="project" value="UniProtKB-EC"/>
</dbReference>
<dbReference type="EC" id="2.4.2.1" evidence="4"/>
<evidence type="ECO:0000259" key="6">
    <source>
        <dbReference type="Pfam" id="PF01048"/>
    </source>
</evidence>
<comment type="function">
    <text evidence="4">Purine nucleoside phosphorylase involved in purine salvage.</text>
</comment>
<dbReference type="InterPro" id="IPR010044">
    <property type="entry name" value="MTAP"/>
</dbReference>
<keyword evidence="4" id="KW-0963">Cytoplasm</keyword>
<comment type="caution">
    <text evidence="7">The sequence shown here is derived from an EMBL/GenBank/DDBJ whole genome shotgun (WGS) entry which is preliminary data.</text>
</comment>
<dbReference type="GO" id="GO:0006166">
    <property type="term" value="P:purine ribonucleoside salvage"/>
    <property type="evidence" value="ECO:0007669"/>
    <property type="project" value="UniProtKB-UniRule"/>
</dbReference>
<sequence length="369" mass="40530">MAGALLIFESSQSGAERELLSIAITSNANLKSKAKPSHHAQGNRRQSPHAHYIHNTKHTADRNRFTHIEEKLRMEPFDNIIGVIGGTGLGDSISKRITGGTLIDVETPFGKPSDKILVGKLGNNRRIAFLNRHGNGHAYPPSKVPSAANIYAMKKLGVKTIISMGAVGSLNENIAPGDLVVVDQFIDKTYKRTNSFFSEFGAVHVEMADPVCSRLREKIIDIGKNIDGNHKVHATGTYVCMEGPSFSTRAESLMHKQWGGDLIGMTAMPEAKLAREAQMCYSLIALVSDYDCWKPHAPGTDKKVLLQEIIANMNIACDNCVNLIEAVLNSNHALNGTDCICRKSLELAVWTNMEVIPEDQMDRVRVLFE</sequence>
<dbReference type="Pfam" id="PF01048">
    <property type="entry name" value="PNP_UDP_1"/>
    <property type="match status" value="1"/>
</dbReference>
<evidence type="ECO:0000256" key="1">
    <source>
        <dbReference type="ARBA" id="ARBA00022676"/>
    </source>
</evidence>
<dbReference type="NCBIfam" id="TIGR01694">
    <property type="entry name" value="MTAP"/>
    <property type="match status" value="1"/>
</dbReference>
<accession>A0ABD3PK01</accession>
<evidence type="ECO:0000313" key="8">
    <source>
        <dbReference type="Proteomes" id="UP001516023"/>
    </source>
</evidence>
<dbReference type="PANTHER" id="PTHR42679">
    <property type="entry name" value="S-METHYL-5'-THIOADENOSINE PHOSPHORYLASE"/>
    <property type="match status" value="1"/>
</dbReference>
<dbReference type="CDD" id="cd09010">
    <property type="entry name" value="MTAP_SsMTAPII_like_MTIP"/>
    <property type="match status" value="1"/>
</dbReference>
<dbReference type="SUPFAM" id="SSF53167">
    <property type="entry name" value="Purine and uridine phosphorylases"/>
    <property type="match status" value="1"/>
</dbReference>
<feature type="binding site" evidence="4">
    <location>
        <begin position="132"/>
        <end position="133"/>
    </location>
    <ligand>
        <name>phosphate</name>
        <dbReference type="ChEBI" id="CHEBI:43474"/>
    </ligand>
</feature>
<feature type="domain" description="Nucleoside phosphorylase" evidence="6">
    <location>
        <begin position="81"/>
        <end position="328"/>
    </location>
</feature>
<gene>
    <name evidence="7" type="ORF">HJC23_008149</name>
</gene>
<name>A0ABD3PK01_9STRA</name>